<comment type="caution">
    <text evidence="3">The sequence shown here is derived from an EMBL/GenBank/DDBJ whole genome shotgun (WGS) entry which is preliminary data.</text>
</comment>
<dbReference type="InterPro" id="IPR014544">
    <property type="entry name" value="UCP028408"/>
</dbReference>
<sequence>MRTPEELRRRLLSRWHNQRRHWLQGQGEWPLALSIDPPTEAKVLADWAHFDGWLAQWRDVSRGGEGVVRYEARTWSRVGEQRIPCAWQFAAPAAVAGTLRQLARWSVAKQRFDALAAWQADAAWQAELSRHFDLLADLDDTDFGCLCRVVEWLWQHPASGLYPRQLGISGIDSKWIESRRGVVSAWVGALQGCGSSGDFHSVTGLRAAPDRLRMRLLDPALRAALAGLADIEAPVDELVELALPVRQVLIVENLVTGLACEELPGTLVFMQRGYAVDALARLPWVASLPVFYWGDIDTHGFAILSRLRMHLPQAQSLLMDETTLLEFKQLWGREEKPHAATAFSHLTDAEQDLYRALREGEYKQVRLEQERIAWDFAWRRIVSNLAP</sequence>
<name>A0A432MAT6_9GAMM</name>
<keyword evidence="4" id="KW-1185">Reference proteome</keyword>
<dbReference type="AlphaFoldDB" id="A0A432MAT6"/>
<evidence type="ECO:0000259" key="2">
    <source>
        <dbReference type="Pfam" id="PF11795"/>
    </source>
</evidence>
<accession>A0A432MAT6</accession>
<protein>
    <submittedName>
        <fullName evidence="3">DUF3322 and DUF2220 domain-containing protein</fullName>
    </submittedName>
</protein>
<dbReference type="EMBL" id="RYYV01000001">
    <property type="protein sequence ID" value="RUL79841.1"/>
    <property type="molecule type" value="Genomic_DNA"/>
</dbReference>
<dbReference type="Pfam" id="PF11795">
    <property type="entry name" value="DUF3322"/>
    <property type="match status" value="1"/>
</dbReference>
<dbReference type="PIRSF" id="PIRSF028408">
    <property type="entry name" value="UCP028408"/>
    <property type="match status" value="1"/>
</dbReference>
<evidence type="ECO:0000313" key="3">
    <source>
        <dbReference type="EMBL" id="RUL79841.1"/>
    </source>
</evidence>
<feature type="domain" description="Wadjet protein JetD C-terminal" evidence="1">
    <location>
        <begin position="204"/>
        <end position="380"/>
    </location>
</feature>
<dbReference type="Proteomes" id="UP000274358">
    <property type="component" value="Unassembled WGS sequence"/>
</dbReference>
<organism evidence="3 4">
    <name type="scientific">Dyella choica</name>
    <dbReference type="NCBI Taxonomy" id="1927959"/>
    <lineage>
        <taxon>Bacteria</taxon>
        <taxon>Pseudomonadati</taxon>
        <taxon>Pseudomonadota</taxon>
        <taxon>Gammaproteobacteria</taxon>
        <taxon>Lysobacterales</taxon>
        <taxon>Rhodanobacteraceae</taxon>
        <taxon>Dyella</taxon>
    </lineage>
</organism>
<reference evidence="3 4" key="1">
    <citation type="submission" date="2018-12" db="EMBL/GenBank/DDBJ databases">
        <title>Dyella dinghuensis sp. nov. DHOA06 and Dyella choica sp. nov. 4M-K27, isolated from forest soil.</title>
        <authorList>
            <person name="Qiu L.-H."/>
            <person name="Gao Z.-H."/>
        </authorList>
    </citation>
    <scope>NUCLEOTIDE SEQUENCE [LARGE SCALE GENOMIC DNA]</scope>
    <source>
        <strain evidence="3 4">4M-K27</strain>
    </source>
</reference>
<proteinExistence type="predicted"/>
<dbReference type="InterPro" id="IPR024534">
    <property type="entry name" value="JetD_C"/>
</dbReference>
<dbReference type="Pfam" id="PF09983">
    <property type="entry name" value="JetD_C"/>
    <property type="match status" value="1"/>
</dbReference>
<evidence type="ECO:0000259" key="1">
    <source>
        <dbReference type="Pfam" id="PF09983"/>
    </source>
</evidence>
<feature type="domain" description="DUF3322" evidence="2">
    <location>
        <begin position="4"/>
        <end position="187"/>
    </location>
</feature>
<gene>
    <name evidence="3" type="ORF">EKH80_01185</name>
</gene>
<evidence type="ECO:0000313" key="4">
    <source>
        <dbReference type="Proteomes" id="UP000274358"/>
    </source>
</evidence>
<dbReference type="InterPro" id="IPR024537">
    <property type="entry name" value="DUF3322"/>
</dbReference>